<dbReference type="Proteomes" id="UP000789326">
    <property type="component" value="Unassembled WGS sequence"/>
</dbReference>
<feature type="region of interest" description="Disordered" evidence="2">
    <location>
        <begin position="46"/>
        <end position="67"/>
    </location>
</feature>
<evidence type="ECO:0008006" key="6">
    <source>
        <dbReference type="Google" id="ProtNLM"/>
    </source>
</evidence>
<feature type="chain" id="PRO_5040830126" description="DUF4352 domain-containing protein" evidence="3">
    <location>
        <begin position="34"/>
        <end position="218"/>
    </location>
</feature>
<feature type="signal peptide" evidence="3">
    <location>
        <begin position="1"/>
        <end position="33"/>
    </location>
</feature>
<dbReference type="EMBL" id="CAKKMG010000014">
    <property type="protein sequence ID" value="CAH0185173.1"/>
    <property type="molecule type" value="Genomic_DNA"/>
</dbReference>
<evidence type="ECO:0000256" key="2">
    <source>
        <dbReference type="SAM" id="MobiDB-lite"/>
    </source>
</evidence>
<sequence>MELCASITIGIKKKGVICMKKLLVVGLSAFLLAACGNEVDDVAQNEDEKAKAKTEETAASEDTSKKEADKAKENDIWTYYEDAKWNDDYKGLKTEIQKVVISDKAPGMDDNGEEITTSAVGVQFKIENTTEGKFVTYPDQATLVTSTGEQVEADMVFSENIGGEIDKGVIKEGDVIFYLKRGNADKIEWVKLSWTGNTGGETDTDVEYKDWETELKLK</sequence>
<evidence type="ECO:0000313" key="4">
    <source>
        <dbReference type="EMBL" id="CAH0185173.1"/>
    </source>
</evidence>
<comment type="caution">
    <text evidence="4">The sequence shown here is derived from an EMBL/GenBank/DDBJ whole genome shotgun (WGS) entry which is preliminary data.</text>
</comment>
<protein>
    <recommendedName>
        <fullName evidence="6">DUF4352 domain-containing protein</fullName>
    </recommendedName>
</protein>
<accession>A0A9W4KSW0</accession>
<reference evidence="4" key="1">
    <citation type="submission" date="2021-11" db="EMBL/GenBank/DDBJ databases">
        <authorList>
            <person name="Bulgarelli D."/>
        </authorList>
    </citation>
    <scope>NUCLEOTIDE SEQUENCE</scope>
    <source>
        <strain evidence="4">Bi133</strain>
    </source>
</reference>
<evidence type="ECO:0000256" key="1">
    <source>
        <dbReference type="ARBA" id="ARBA00022729"/>
    </source>
</evidence>
<dbReference type="Gene3D" id="2.60.40.1240">
    <property type="match status" value="1"/>
</dbReference>
<proteinExistence type="predicted"/>
<dbReference type="AlphaFoldDB" id="A0A9W4KSW0"/>
<evidence type="ECO:0000256" key="3">
    <source>
        <dbReference type="SAM" id="SignalP"/>
    </source>
</evidence>
<keyword evidence="1 3" id="KW-0732">Signal</keyword>
<evidence type="ECO:0000313" key="5">
    <source>
        <dbReference type="Proteomes" id="UP000789326"/>
    </source>
</evidence>
<gene>
    <name evidence="4" type="ORF">SRABI133_01526</name>
</gene>
<organism evidence="4 5">
    <name type="scientific">Peribacillus simplex</name>
    <dbReference type="NCBI Taxonomy" id="1478"/>
    <lineage>
        <taxon>Bacteria</taxon>
        <taxon>Bacillati</taxon>
        <taxon>Bacillota</taxon>
        <taxon>Bacilli</taxon>
        <taxon>Bacillales</taxon>
        <taxon>Bacillaceae</taxon>
        <taxon>Peribacillus</taxon>
    </lineage>
</organism>
<dbReference type="InterPro" id="IPR029050">
    <property type="entry name" value="Immunoprotect_excell_Ig-like"/>
</dbReference>
<name>A0A9W4KSW0_9BACI</name>